<evidence type="ECO:0008006" key="4">
    <source>
        <dbReference type="Google" id="ProtNLM"/>
    </source>
</evidence>
<organism evidence="2 3">
    <name type="scientific">Rahnella inusitata</name>
    <dbReference type="NCBI Taxonomy" id="58169"/>
    <lineage>
        <taxon>Bacteria</taxon>
        <taxon>Pseudomonadati</taxon>
        <taxon>Pseudomonadota</taxon>
        <taxon>Gammaproteobacteria</taxon>
        <taxon>Enterobacterales</taxon>
        <taxon>Yersiniaceae</taxon>
        <taxon>Rahnella</taxon>
    </lineage>
</organism>
<keyword evidence="1" id="KW-0732">Signal</keyword>
<comment type="caution">
    <text evidence="2">The sequence shown here is derived from an EMBL/GenBank/DDBJ whole genome shotgun (WGS) entry which is preliminary data.</text>
</comment>
<dbReference type="RefSeq" id="WP_112164955.1">
    <property type="nucleotide sequence ID" value="NZ_CP065024.1"/>
</dbReference>
<proteinExistence type="predicted"/>
<evidence type="ECO:0000256" key="1">
    <source>
        <dbReference type="SAM" id="SignalP"/>
    </source>
</evidence>
<keyword evidence="3" id="KW-1185">Reference proteome</keyword>
<evidence type="ECO:0000313" key="2">
    <source>
        <dbReference type="EMBL" id="RJT15581.1"/>
    </source>
</evidence>
<feature type="chain" id="PRO_5045738177" description="Pilus assembly protein" evidence="1">
    <location>
        <begin position="32"/>
        <end position="323"/>
    </location>
</feature>
<feature type="signal peptide" evidence="1">
    <location>
        <begin position="1"/>
        <end position="31"/>
    </location>
</feature>
<accession>A0ABX9P3N0</accession>
<gene>
    <name evidence="2" type="ORF">D5396_00145</name>
</gene>
<dbReference type="EMBL" id="RAHG01000001">
    <property type="protein sequence ID" value="RJT15581.1"/>
    <property type="molecule type" value="Genomic_DNA"/>
</dbReference>
<evidence type="ECO:0000313" key="3">
    <source>
        <dbReference type="Proteomes" id="UP000284119"/>
    </source>
</evidence>
<reference evidence="2 3" key="1">
    <citation type="submission" date="2018-09" db="EMBL/GenBank/DDBJ databases">
        <authorList>
            <person name="Le Fleche-Mateos A."/>
        </authorList>
    </citation>
    <scope>NUCLEOTIDE SEQUENCE [LARGE SCALE GENOMIC DNA]</scope>
    <source>
        <strain evidence="2 3">DSM 30078</strain>
    </source>
</reference>
<sequence length="323" mass="35579">MKNNMSDKNKKLISAIISLVVGLGVSGMSHAGTSTDAKSGSFKYVVPSGMSNMNACPGPYESLAITTQNRTNYQYEWYGDHGRPLAVNVMYVLNDKREYTGNFIKTETDLSQYPVERKGHNSPSGLAARIANYPAGDVSGPVTGALLRKNVAQQPVRSWSDTKSDYPSLAKKYGESNLNVLTEITEHGDDTYMDYIDRAPITMRIPIRNYKMLHIEVVSGATDYNVPNWLSKIMVWEGESISSEDGTRLKVTRSELYNKKDGTTFGTYKAIPGMAVGSTVDLLSLDNIAILAKGDFNDAMYTNSSMSFNKLKNTKTGKDVNCH</sequence>
<name>A0ABX9P3N0_9GAMM</name>
<protein>
    <recommendedName>
        <fullName evidence="4">Pilus assembly protein</fullName>
    </recommendedName>
</protein>
<dbReference type="GeneID" id="88079865"/>
<dbReference type="Proteomes" id="UP000284119">
    <property type="component" value="Unassembled WGS sequence"/>
</dbReference>